<accession>A0A381RVR4</accession>
<protein>
    <recommendedName>
        <fullName evidence="2">50S ribosomal protein L29</fullName>
    </recommendedName>
</protein>
<proteinExistence type="predicted"/>
<sequence length="60" mass="7177">MNKLSKNSIPKLGRKINQLKKKILRNEISGNMEKVEFRKMRIKKIQNQINEILKKKNKTL</sequence>
<evidence type="ECO:0000313" key="1">
    <source>
        <dbReference type="EMBL" id="SUZ94067.1"/>
    </source>
</evidence>
<gene>
    <name evidence="1" type="ORF">METZ01_LOCUS46921</name>
</gene>
<dbReference type="AlphaFoldDB" id="A0A381RVR4"/>
<dbReference type="EMBL" id="UINC01002200">
    <property type="protein sequence ID" value="SUZ94067.1"/>
    <property type="molecule type" value="Genomic_DNA"/>
</dbReference>
<name>A0A381RVR4_9ZZZZ</name>
<reference evidence="1" key="1">
    <citation type="submission" date="2018-05" db="EMBL/GenBank/DDBJ databases">
        <authorList>
            <person name="Lanie J.A."/>
            <person name="Ng W.-L."/>
            <person name="Kazmierczak K.M."/>
            <person name="Andrzejewski T.M."/>
            <person name="Davidsen T.M."/>
            <person name="Wayne K.J."/>
            <person name="Tettelin H."/>
            <person name="Glass J.I."/>
            <person name="Rusch D."/>
            <person name="Podicherti R."/>
            <person name="Tsui H.-C.T."/>
            <person name="Winkler M.E."/>
        </authorList>
    </citation>
    <scope>NUCLEOTIDE SEQUENCE</scope>
</reference>
<evidence type="ECO:0008006" key="2">
    <source>
        <dbReference type="Google" id="ProtNLM"/>
    </source>
</evidence>
<organism evidence="1">
    <name type="scientific">marine metagenome</name>
    <dbReference type="NCBI Taxonomy" id="408172"/>
    <lineage>
        <taxon>unclassified sequences</taxon>
        <taxon>metagenomes</taxon>
        <taxon>ecological metagenomes</taxon>
    </lineage>
</organism>